<gene>
    <name evidence="1" type="ORF">Cabys_1341</name>
</gene>
<reference evidence="1 2" key="1">
    <citation type="submission" date="2016-11" db="EMBL/GenBank/DDBJ databases">
        <title>Genomic analysis of Caldithrix abyssi and proposal of a novel bacterial phylum Caldithrichaeota.</title>
        <authorList>
            <person name="Kublanov I."/>
            <person name="Sigalova O."/>
            <person name="Gavrilov S."/>
            <person name="Lebedinsky A."/>
            <person name="Ivanova N."/>
            <person name="Daum C."/>
            <person name="Reddy T."/>
            <person name="Klenk H.P."/>
            <person name="Goker M."/>
            <person name="Reva O."/>
            <person name="Miroshnichenko M."/>
            <person name="Kyprides N."/>
            <person name="Woyke T."/>
            <person name="Gelfand M."/>
        </authorList>
    </citation>
    <scope>NUCLEOTIDE SEQUENCE [LARGE SCALE GENOMIC DNA]</scope>
    <source>
        <strain evidence="1 2">LF13</strain>
    </source>
</reference>
<accession>A0A1J1C7V8</accession>
<evidence type="ECO:0000313" key="2">
    <source>
        <dbReference type="Proteomes" id="UP000183868"/>
    </source>
</evidence>
<name>A0A1J1C7V8_CALAY</name>
<proteinExistence type="predicted"/>
<dbReference type="Proteomes" id="UP000183868">
    <property type="component" value="Chromosome"/>
</dbReference>
<dbReference type="EMBL" id="CP018099">
    <property type="protein sequence ID" value="APF18090.1"/>
    <property type="molecule type" value="Genomic_DNA"/>
</dbReference>
<evidence type="ECO:0000313" key="1">
    <source>
        <dbReference type="EMBL" id="APF18090.1"/>
    </source>
</evidence>
<sequence length="41" mass="4285">MLSEAEATVIVKELPFDCAPFDSAQGAGVRLLSEAEATVDC</sequence>
<organism evidence="1 2">
    <name type="scientific">Caldithrix abyssi DSM 13497</name>
    <dbReference type="NCBI Taxonomy" id="880073"/>
    <lineage>
        <taxon>Bacteria</taxon>
        <taxon>Pseudomonadati</taxon>
        <taxon>Calditrichota</taxon>
        <taxon>Calditrichia</taxon>
        <taxon>Calditrichales</taxon>
        <taxon>Calditrichaceae</taxon>
        <taxon>Caldithrix</taxon>
    </lineage>
</organism>
<protein>
    <submittedName>
        <fullName evidence="1">Uncharacterized protein</fullName>
    </submittedName>
</protein>
<dbReference type="AlphaFoldDB" id="A0A1J1C7V8"/>
<dbReference type="KEGG" id="caby:Cabys_1341"/>